<evidence type="ECO:0000313" key="3">
    <source>
        <dbReference type="EMBL" id="MBB6343777.1"/>
    </source>
</evidence>
<comment type="caution">
    <text evidence="3">The sequence shown here is derived from an EMBL/GenBank/DDBJ whole genome shotgun (WGS) entry which is preliminary data.</text>
</comment>
<keyword evidence="4" id="KW-1185">Reference proteome</keyword>
<name>A0A7X0BW12_9ACTN</name>
<dbReference type="Pfam" id="PF12728">
    <property type="entry name" value="HTH_17"/>
    <property type="match status" value="1"/>
</dbReference>
<dbReference type="InterPro" id="IPR010093">
    <property type="entry name" value="SinI_DNA-bd"/>
</dbReference>
<evidence type="ECO:0000313" key="4">
    <source>
        <dbReference type="Proteomes" id="UP000583800"/>
    </source>
</evidence>
<dbReference type="GO" id="GO:0003677">
    <property type="term" value="F:DNA binding"/>
    <property type="evidence" value="ECO:0007669"/>
    <property type="project" value="InterPro"/>
</dbReference>
<dbReference type="RefSeq" id="WP_185082001.1">
    <property type="nucleotide sequence ID" value="NZ_JACHJB010000001.1"/>
</dbReference>
<feature type="domain" description="Helix-turn-helix" evidence="2">
    <location>
        <begin position="91"/>
        <end position="135"/>
    </location>
</feature>
<protein>
    <submittedName>
        <fullName evidence="3">Excisionase family DNA binding protein</fullName>
    </submittedName>
</protein>
<proteinExistence type="predicted"/>
<dbReference type="InterPro" id="IPR041657">
    <property type="entry name" value="HTH_17"/>
</dbReference>
<dbReference type="EMBL" id="JACHJB010000001">
    <property type="protein sequence ID" value="MBB6343777.1"/>
    <property type="molecule type" value="Genomic_DNA"/>
</dbReference>
<organism evidence="3 4">
    <name type="scientific">Nonomuraea muscovyensis</name>
    <dbReference type="NCBI Taxonomy" id="1124761"/>
    <lineage>
        <taxon>Bacteria</taxon>
        <taxon>Bacillati</taxon>
        <taxon>Actinomycetota</taxon>
        <taxon>Actinomycetes</taxon>
        <taxon>Streptosporangiales</taxon>
        <taxon>Streptosporangiaceae</taxon>
        <taxon>Nonomuraea</taxon>
    </lineage>
</organism>
<evidence type="ECO:0000259" key="2">
    <source>
        <dbReference type="Pfam" id="PF12728"/>
    </source>
</evidence>
<gene>
    <name evidence="3" type="ORF">FHU36_000286</name>
</gene>
<accession>A0A7X0BW12</accession>
<dbReference type="NCBIfam" id="TIGR01764">
    <property type="entry name" value="excise"/>
    <property type="match status" value="1"/>
</dbReference>
<feature type="region of interest" description="Disordered" evidence="1">
    <location>
        <begin position="65"/>
        <end position="90"/>
    </location>
</feature>
<sequence length="137" mass="14801">MTDSLPRPAEHYVYGATGPVVVVPGRVAAWLERHAQLGRLRIERRGQDPEVDAVLAALRQAAAAWRSSATGTPNTNQPEPVPLSPQMGTSSAADLLGITDRAVLKAIHEGRLPAERVAGRWLITREDVEHFRAGRAA</sequence>
<evidence type="ECO:0000256" key="1">
    <source>
        <dbReference type="SAM" id="MobiDB-lite"/>
    </source>
</evidence>
<reference evidence="3 4" key="1">
    <citation type="submission" date="2020-08" db="EMBL/GenBank/DDBJ databases">
        <title>Sequencing the genomes of 1000 actinobacteria strains.</title>
        <authorList>
            <person name="Klenk H.-P."/>
        </authorList>
    </citation>
    <scope>NUCLEOTIDE SEQUENCE [LARGE SCALE GENOMIC DNA]</scope>
    <source>
        <strain evidence="3 4">DSM 45913</strain>
    </source>
</reference>
<dbReference type="AlphaFoldDB" id="A0A7X0BW12"/>
<dbReference type="Proteomes" id="UP000583800">
    <property type="component" value="Unassembled WGS sequence"/>
</dbReference>